<evidence type="ECO:0000256" key="7">
    <source>
        <dbReference type="SAM" id="SignalP"/>
    </source>
</evidence>
<gene>
    <name evidence="9" type="primary">blaOXA</name>
    <name evidence="9" type="ORF">LMF89_15890</name>
</gene>
<evidence type="ECO:0000256" key="6">
    <source>
        <dbReference type="ARBA" id="ARBA00023251"/>
    </source>
</evidence>
<dbReference type="Pfam" id="PF00905">
    <property type="entry name" value="Transpeptidase"/>
    <property type="match status" value="1"/>
</dbReference>
<dbReference type="RefSeq" id="WP_229535920.1">
    <property type="nucleotide sequence ID" value="NZ_JAJHJB010000023.1"/>
</dbReference>
<dbReference type="NCBIfam" id="NF012161">
    <property type="entry name" value="bla_class_D_main"/>
    <property type="match status" value="1"/>
</dbReference>
<dbReference type="Gene3D" id="3.40.710.10">
    <property type="entry name" value="DD-peptidase/beta-lactamase superfamily"/>
    <property type="match status" value="1"/>
</dbReference>
<protein>
    <recommendedName>
        <fullName evidence="3">beta-lactamase</fullName>
        <ecNumber evidence="3">3.5.2.6</ecNumber>
    </recommendedName>
</protein>
<dbReference type="SUPFAM" id="SSF56601">
    <property type="entry name" value="beta-lactamase/transpeptidase-like"/>
    <property type="match status" value="1"/>
</dbReference>
<evidence type="ECO:0000256" key="1">
    <source>
        <dbReference type="ARBA" id="ARBA00001526"/>
    </source>
</evidence>
<evidence type="ECO:0000313" key="10">
    <source>
        <dbReference type="Proteomes" id="UP001165492"/>
    </source>
</evidence>
<dbReference type="EC" id="3.5.2.6" evidence="3"/>
<dbReference type="InterPro" id="IPR050515">
    <property type="entry name" value="Beta-lactam/transpept"/>
</dbReference>
<evidence type="ECO:0000256" key="5">
    <source>
        <dbReference type="ARBA" id="ARBA00022801"/>
    </source>
</evidence>
<sequence>MKKQSIVMLIMLFFMVGSVAASCASKIQPAEALDVAAISVDEFFPKSEGTFVLKDLESGKIFSYNNERAKEQRAPNSTFKIMNSLIGLQVKAVKDEYEIKYWDGTKRTLDNWNQDHTLGSSMRNSVVWYYQEMARDIGEGRMQEWLDRCSYGNRDISGGIDRFWLSSSLKISPFEQIDFLEGLYRETLPFDKGVMKTVKRIMIQQEGDEYILYGKTGSSGLEDGLSTGWFVGFVVIKGHPYVFATNLDSQEEFAGPAAKKVTIGILRKYNLVTR</sequence>
<evidence type="ECO:0000313" key="9">
    <source>
        <dbReference type="EMBL" id="MCC5466828.1"/>
    </source>
</evidence>
<organism evidence="9 10">
    <name type="scientific">Pelosinus baikalensis</name>
    <dbReference type="NCBI Taxonomy" id="2892015"/>
    <lineage>
        <taxon>Bacteria</taxon>
        <taxon>Bacillati</taxon>
        <taxon>Bacillota</taxon>
        <taxon>Negativicutes</taxon>
        <taxon>Selenomonadales</taxon>
        <taxon>Sporomusaceae</taxon>
        <taxon>Pelosinus</taxon>
    </lineage>
</organism>
<evidence type="ECO:0000256" key="4">
    <source>
        <dbReference type="ARBA" id="ARBA00022729"/>
    </source>
</evidence>
<dbReference type="InterPro" id="IPR012338">
    <property type="entry name" value="Beta-lactam/transpept-like"/>
</dbReference>
<reference evidence="9" key="1">
    <citation type="submission" date="2021-11" db="EMBL/GenBank/DDBJ databases">
        <title>Description of a new species Pelosinus isolated from the bottom sediments of Lake Baikal.</title>
        <authorList>
            <person name="Zakharyuk A."/>
        </authorList>
    </citation>
    <scope>NUCLEOTIDE SEQUENCE</scope>
    <source>
        <strain evidence="9">Bkl1</strain>
    </source>
</reference>
<comment type="similarity">
    <text evidence="2">Belongs to the class-D beta-lactamase family.</text>
</comment>
<dbReference type="InterPro" id="IPR001460">
    <property type="entry name" value="PCN-bd_Tpept"/>
</dbReference>
<feature type="chain" id="PRO_5046112208" description="beta-lactamase" evidence="7">
    <location>
        <begin position="21"/>
        <end position="274"/>
    </location>
</feature>
<proteinExistence type="inferred from homology"/>
<comment type="caution">
    <text evidence="9">The sequence shown here is derived from an EMBL/GenBank/DDBJ whole genome shotgun (WGS) entry which is preliminary data.</text>
</comment>
<accession>A0ABS8HUI2</accession>
<dbReference type="PANTHER" id="PTHR30627:SF6">
    <property type="entry name" value="BETA-LACTAMASE YBXI-RELATED"/>
    <property type="match status" value="1"/>
</dbReference>
<keyword evidence="6" id="KW-0046">Antibiotic resistance</keyword>
<feature type="domain" description="Penicillin-binding protein transpeptidase" evidence="8">
    <location>
        <begin position="50"/>
        <end position="261"/>
    </location>
</feature>
<keyword evidence="5" id="KW-0378">Hydrolase</keyword>
<evidence type="ECO:0000256" key="2">
    <source>
        <dbReference type="ARBA" id="ARBA00007898"/>
    </source>
</evidence>
<evidence type="ECO:0000256" key="3">
    <source>
        <dbReference type="ARBA" id="ARBA00012865"/>
    </source>
</evidence>
<keyword evidence="4 7" id="KW-0732">Signal</keyword>
<dbReference type="Proteomes" id="UP001165492">
    <property type="component" value="Unassembled WGS sequence"/>
</dbReference>
<keyword evidence="10" id="KW-1185">Reference proteome</keyword>
<dbReference type="EMBL" id="JAJHJB010000023">
    <property type="protein sequence ID" value="MCC5466828.1"/>
    <property type="molecule type" value="Genomic_DNA"/>
</dbReference>
<name>A0ABS8HUI2_9FIRM</name>
<comment type="catalytic activity">
    <reaction evidence="1">
        <text>a beta-lactam + H2O = a substituted beta-amino acid</text>
        <dbReference type="Rhea" id="RHEA:20401"/>
        <dbReference type="ChEBI" id="CHEBI:15377"/>
        <dbReference type="ChEBI" id="CHEBI:35627"/>
        <dbReference type="ChEBI" id="CHEBI:140347"/>
        <dbReference type="EC" id="3.5.2.6"/>
    </reaction>
</comment>
<evidence type="ECO:0000259" key="8">
    <source>
        <dbReference type="Pfam" id="PF00905"/>
    </source>
</evidence>
<feature type="signal peptide" evidence="7">
    <location>
        <begin position="1"/>
        <end position="20"/>
    </location>
</feature>
<dbReference type="PROSITE" id="PS51257">
    <property type="entry name" value="PROKAR_LIPOPROTEIN"/>
    <property type="match status" value="1"/>
</dbReference>
<dbReference type="PANTHER" id="PTHR30627">
    <property type="entry name" value="PEPTIDOGLYCAN D,D-TRANSPEPTIDASE"/>
    <property type="match status" value="1"/>
</dbReference>